<organism evidence="1">
    <name type="scientific">freshwater metagenome</name>
    <dbReference type="NCBI Taxonomy" id="449393"/>
    <lineage>
        <taxon>unclassified sequences</taxon>
        <taxon>metagenomes</taxon>
        <taxon>ecological metagenomes</taxon>
    </lineage>
</organism>
<protein>
    <submittedName>
        <fullName evidence="1">Unannotated protein</fullName>
    </submittedName>
</protein>
<dbReference type="AlphaFoldDB" id="A0A6J5YIR7"/>
<sequence>MALSDLTSGGLPNNRESLDQKILEAGSVVEPLPELDCARRQRIV</sequence>
<accession>A0A6J5YIR7</accession>
<evidence type="ECO:0000313" key="1">
    <source>
        <dbReference type="EMBL" id="CAB4323452.1"/>
    </source>
</evidence>
<dbReference type="EMBL" id="CAEMXZ010000045">
    <property type="protein sequence ID" value="CAB4323452.1"/>
    <property type="molecule type" value="Genomic_DNA"/>
</dbReference>
<gene>
    <name evidence="1" type="ORF">UFOPK1392_01207</name>
</gene>
<reference evidence="1" key="1">
    <citation type="submission" date="2020-05" db="EMBL/GenBank/DDBJ databases">
        <authorList>
            <person name="Chiriac C."/>
            <person name="Salcher M."/>
            <person name="Ghai R."/>
            <person name="Kavagutti S V."/>
        </authorList>
    </citation>
    <scope>NUCLEOTIDE SEQUENCE</scope>
</reference>
<name>A0A6J5YIR7_9ZZZZ</name>
<proteinExistence type="predicted"/>